<accession>A0A6A6ZDG4</accession>
<reference evidence="2" key="1">
    <citation type="journal article" date="2020" name="Stud. Mycol.">
        <title>101 Dothideomycetes genomes: a test case for predicting lifestyles and emergence of pathogens.</title>
        <authorList>
            <person name="Haridas S."/>
            <person name="Albert R."/>
            <person name="Binder M."/>
            <person name="Bloem J."/>
            <person name="Labutti K."/>
            <person name="Salamov A."/>
            <person name="Andreopoulos B."/>
            <person name="Baker S."/>
            <person name="Barry K."/>
            <person name="Bills G."/>
            <person name="Bluhm B."/>
            <person name="Cannon C."/>
            <person name="Castanera R."/>
            <person name="Culley D."/>
            <person name="Daum C."/>
            <person name="Ezra D."/>
            <person name="Gonzalez J."/>
            <person name="Henrissat B."/>
            <person name="Kuo A."/>
            <person name="Liang C."/>
            <person name="Lipzen A."/>
            <person name="Lutzoni F."/>
            <person name="Magnuson J."/>
            <person name="Mondo S."/>
            <person name="Nolan M."/>
            <person name="Ohm R."/>
            <person name="Pangilinan J."/>
            <person name="Park H.-J."/>
            <person name="Ramirez L."/>
            <person name="Alfaro M."/>
            <person name="Sun H."/>
            <person name="Tritt A."/>
            <person name="Yoshinaga Y."/>
            <person name="Zwiers L.-H."/>
            <person name="Turgeon B."/>
            <person name="Goodwin S."/>
            <person name="Spatafora J."/>
            <person name="Crous P."/>
            <person name="Grigoriev I."/>
        </authorList>
    </citation>
    <scope>NUCLEOTIDE SEQUENCE</scope>
    <source>
        <strain evidence="2">CBS 113818</strain>
    </source>
</reference>
<evidence type="ECO:0000313" key="3">
    <source>
        <dbReference type="Proteomes" id="UP000799424"/>
    </source>
</evidence>
<protein>
    <submittedName>
        <fullName evidence="2">Uncharacterized protein</fullName>
    </submittedName>
</protein>
<organism evidence="2 3">
    <name type="scientific">Ophiobolus disseminans</name>
    <dbReference type="NCBI Taxonomy" id="1469910"/>
    <lineage>
        <taxon>Eukaryota</taxon>
        <taxon>Fungi</taxon>
        <taxon>Dikarya</taxon>
        <taxon>Ascomycota</taxon>
        <taxon>Pezizomycotina</taxon>
        <taxon>Dothideomycetes</taxon>
        <taxon>Pleosporomycetidae</taxon>
        <taxon>Pleosporales</taxon>
        <taxon>Pleosporineae</taxon>
        <taxon>Phaeosphaeriaceae</taxon>
        <taxon>Ophiobolus</taxon>
    </lineage>
</organism>
<dbReference type="Proteomes" id="UP000799424">
    <property type="component" value="Unassembled WGS sequence"/>
</dbReference>
<dbReference type="EMBL" id="MU006256">
    <property type="protein sequence ID" value="KAF2818237.1"/>
    <property type="molecule type" value="Genomic_DNA"/>
</dbReference>
<gene>
    <name evidence="2" type="ORF">CC86DRAFT_435037</name>
</gene>
<keyword evidence="3" id="KW-1185">Reference proteome</keyword>
<sequence length="126" mass="13526">MKSLFKLAAICSYLTATISAAPSGLISIAIQNEFSGKSATVVLPADGRLRRLNDLFANTALNNNGQFFGTSARLVHPVADTTCTIRTNLRNFILNSSKPAVELDGNQDVALLKPVVLNGFQIQCQM</sequence>
<dbReference type="AlphaFoldDB" id="A0A6A6ZDG4"/>
<evidence type="ECO:0000256" key="1">
    <source>
        <dbReference type="SAM" id="SignalP"/>
    </source>
</evidence>
<dbReference type="OrthoDB" id="3497702at2759"/>
<evidence type="ECO:0000313" key="2">
    <source>
        <dbReference type="EMBL" id="KAF2818237.1"/>
    </source>
</evidence>
<proteinExistence type="predicted"/>
<feature type="signal peptide" evidence="1">
    <location>
        <begin position="1"/>
        <end position="20"/>
    </location>
</feature>
<feature type="chain" id="PRO_5025657469" evidence="1">
    <location>
        <begin position="21"/>
        <end position="126"/>
    </location>
</feature>
<keyword evidence="1" id="KW-0732">Signal</keyword>
<name>A0A6A6ZDG4_9PLEO</name>